<dbReference type="InterPro" id="IPR017853">
    <property type="entry name" value="GH"/>
</dbReference>
<dbReference type="SUPFAM" id="SSF51445">
    <property type="entry name" value="(Trans)glycosidases"/>
    <property type="match status" value="1"/>
</dbReference>
<protein>
    <recommendedName>
        <fullName evidence="2">chitinase</fullName>
        <ecNumber evidence="2">3.2.1.14</ecNumber>
    </recommendedName>
</protein>
<accession>A0A9Q0AS81</accession>
<dbReference type="Pfam" id="PF00704">
    <property type="entry name" value="Glyco_hydro_18"/>
    <property type="match status" value="1"/>
</dbReference>
<keyword evidence="6" id="KW-1185">Reference proteome</keyword>
<dbReference type="SUPFAM" id="SSF54556">
    <property type="entry name" value="Chitinase insertion domain"/>
    <property type="match status" value="1"/>
</dbReference>
<dbReference type="SMART" id="SM00636">
    <property type="entry name" value="Glyco_18"/>
    <property type="match status" value="1"/>
</dbReference>
<dbReference type="PANTHER" id="PTHR11177:SF317">
    <property type="entry name" value="CHITINASE 12-RELATED"/>
    <property type="match status" value="1"/>
</dbReference>
<dbReference type="InterPro" id="IPR001223">
    <property type="entry name" value="Glyco_hydro18_cat"/>
</dbReference>
<dbReference type="Proteomes" id="UP000829685">
    <property type="component" value="Unassembled WGS sequence"/>
</dbReference>
<dbReference type="PANTHER" id="PTHR11177">
    <property type="entry name" value="CHITINASE"/>
    <property type="match status" value="1"/>
</dbReference>
<feature type="signal peptide" evidence="3">
    <location>
        <begin position="1"/>
        <end position="19"/>
    </location>
</feature>
<dbReference type="Gene3D" id="3.20.20.80">
    <property type="entry name" value="Glycosidases"/>
    <property type="match status" value="1"/>
</dbReference>
<dbReference type="InterPro" id="IPR050314">
    <property type="entry name" value="Glycosyl_Hydrlase_18"/>
</dbReference>
<dbReference type="EMBL" id="JAFIMR010000006">
    <property type="protein sequence ID" value="KAI1877430.1"/>
    <property type="molecule type" value="Genomic_DNA"/>
</dbReference>
<feature type="domain" description="GH18" evidence="4">
    <location>
        <begin position="26"/>
        <end position="396"/>
    </location>
</feature>
<dbReference type="Gene3D" id="3.10.50.10">
    <property type="match status" value="1"/>
</dbReference>
<evidence type="ECO:0000256" key="1">
    <source>
        <dbReference type="ARBA" id="ARBA00008682"/>
    </source>
</evidence>
<dbReference type="AlphaFoldDB" id="A0A9Q0AS81"/>
<evidence type="ECO:0000256" key="3">
    <source>
        <dbReference type="SAM" id="SignalP"/>
    </source>
</evidence>
<evidence type="ECO:0000259" key="4">
    <source>
        <dbReference type="PROSITE" id="PS51910"/>
    </source>
</evidence>
<keyword evidence="3" id="KW-0732">Signal</keyword>
<dbReference type="GO" id="GO:0005975">
    <property type="term" value="P:carbohydrate metabolic process"/>
    <property type="evidence" value="ECO:0007669"/>
    <property type="project" value="InterPro"/>
</dbReference>
<reference evidence="5" key="1">
    <citation type="submission" date="2021-03" db="EMBL/GenBank/DDBJ databases">
        <title>Revisited historic fungal species revealed as producer of novel bioactive compounds through whole genome sequencing and comparative genomics.</title>
        <authorList>
            <person name="Vignolle G.A."/>
            <person name="Hochenegger N."/>
            <person name="Mach R.L."/>
            <person name="Mach-Aigner A.R."/>
            <person name="Javad Rahimi M."/>
            <person name="Salim K.A."/>
            <person name="Chan C.M."/>
            <person name="Lim L.B.L."/>
            <person name="Cai F."/>
            <person name="Druzhinina I.S."/>
            <person name="U'Ren J.M."/>
            <person name="Derntl C."/>
        </authorList>
    </citation>
    <scope>NUCLEOTIDE SEQUENCE</scope>
    <source>
        <strain evidence="5">TUCIM 5799</strain>
    </source>
</reference>
<dbReference type="InterPro" id="IPR011583">
    <property type="entry name" value="Chitinase_II/V-like_cat"/>
</dbReference>
<dbReference type="EC" id="3.2.1.14" evidence="2"/>
<evidence type="ECO:0000313" key="5">
    <source>
        <dbReference type="EMBL" id="KAI1877430.1"/>
    </source>
</evidence>
<evidence type="ECO:0000256" key="2">
    <source>
        <dbReference type="ARBA" id="ARBA00012729"/>
    </source>
</evidence>
<gene>
    <name evidence="5" type="ORF">JX265_003438</name>
</gene>
<dbReference type="CDD" id="cd06548">
    <property type="entry name" value="GH18_chitinase"/>
    <property type="match status" value="1"/>
</dbReference>
<comment type="caution">
    <text evidence="5">The sequence shown here is derived from an EMBL/GenBank/DDBJ whole genome shotgun (WGS) entry which is preliminary data.</text>
</comment>
<organism evidence="5 6">
    <name type="scientific">Neoarthrinium moseri</name>
    <dbReference type="NCBI Taxonomy" id="1658444"/>
    <lineage>
        <taxon>Eukaryota</taxon>
        <taxon>Fungi</taxon>
        <taxon>Dikarya</taxon>
        <taxon>Ascomycota</taxon>
        <taxon>Pezizomycotina</taxon>
        <taxon>Sordariomycetes</taxon>
        <taxon>Xylariomycetidae</taxon>
        <taxon>Amphisphaeriales</taxon>
        <taxon>Apiosporaceae</taxon>
        <taxon>Neoarthrinium</taxon>
    </lineage>
</organism>
<dbReference type="PROSITE" id="PS51910">
    <property type="entry name" value="GH18_2"/>
    <property type="match status" value="1"/>
</dbReference>
<name>A0A9Q0AS81_9PEZI</name>
<comment type="similarity">
    <text evidence="1">Belongs to the glycosyl hydrolase 18 family. Chitinase class V subfamily.</text>
</comment>
<sequence>MRTCVLTVLVASLLRPCLADGSTTPYVNAVYYGNWASLTSERNFPPYKVPVASITHLFYAFAEPHADGTVTGSNQTLDTDTILDGEVGDGASNSFHGCVKQLRAMKQQNRHLKVMLSIGGWVFSQQGHFATLASNKTSRDKFVQSAIGLMIQWGFDGLDVVSESPRDATEGQNYLELLRETRAGLDKESSNRRHQFLLTIASSAIDSTAALLPLGEMAEVLDFFNVKAYDFAFATKTETLVSGHQANLFPNTRDPLTTPFSIVTSITGYTQAGVPSSKIVLGMPIFGRSYNQTDGMGKTFTSPWEGSWPGDLGVWDYKALPKPGALETYDNLTVAVYSYNASTKELITYDNVASVKRKIEFAIQKRLRGAMFWEASADGLGEKSLVQTSAKAFGDDKLDKSDNWQP</sequence>
<dbReference type="GO" id="GO:0008843">
    <property type="term" value="F:endochitinase activity"/>
    <property type="evidence" value="ECO:0007669"/>
    <property type="project" value="UniProtKB-EC"/>
</dbReference>
<dbReference type="GO" id="GO:0008061">
    <property type="term" value="F:chitin binding"/>
    <property type="evidence" value="ECO:0007669"/>
    <property type="project" value="InterPro"/>
</dbReference>
<feature type="chain" id="PRO_5040448651" description="chitinase" evidence="3">
    <location>
        <begin position="20"/>
        <end position="406"/>
    </location>
</feature>
<dbReference type="InterPro" id="IPR029070">
    <property type="entry name" value="Chitinase_insertion_sf"/>
</dbReference>
<evidence type="ECO:0000313" key="6">
    <source>
        <dbReference type="Proteomes" id="UP000829685"/>
    </source>
</evidence>
<dbReference type="GO" id="GO:0005576">
    <property type="term" value="C:extracellular region"/>
    <property type="evidence" value="ECO:0007669"/>
    <property type="project" value="TreeGrafter"/>
</dbReference>
<dbReference type="GO" id="GO:0006032">
    <property type="term" value="P:chitin catabolic process"/>
    <property type="evidence" value="ECO:0007669"/>
    <property type="project" value="TreeGrafter"/>
</dbReference>
<proteinExistence type="inferred from homology"/>